<dbReference type="RefSeq" id="WP_198928016.1">
    <property type="nucleotide sequence ID" value="NZ_JAPFIM010000012.1"/>
</dbReference>
<accession>A0ABT5H179</accession>
<evidence type="ECO:0008006" key="3">
    <source>
        <dbReference type="Google" id="ProtNLM"/>
    </source>
</evidence>
<sequence length="56" mass="6368">MKYANPENTAVVCNHPVSGEQWTVSRGHRFWAEFGIDIAEQENRIADADPQPEQVQ</sequence>
<reference evidence="1" key="1">
    <citation type="submission" date="2022-11" db="EMBL/GenBank/DDBJ databases">
        <title>Role of the vibriolysin VemA secreted by the emergent pathogen Vibrio europaeus in the colonization of Manila clam mucus.</title>
        <authorList>
            <person name="Martinez C."/>
            <person name="Rodriguez S."/>
            <person name="Vences A."/>
            <person name="Barja J.L."/>
            <person name="Toranzo A.E."/>
            <person name="Dubert J."/>
        </authorList>
    </citation>
    <scope>NUCLEOTIDE SEQUENCE</scope>
    <source>
        <strain evidence="1">3454</strain>
    </source>
</reference>
<evidence type="ECO:0000313" key="1">
    <source>
        <dbReference type="EMBL" id="MDC5743280.1"/>
    </source>
</evidence>
<protein>
    <recommendedName>
        <fullName evidence="3">Transposase</fullName>
    </recommendedName>
</protein>
<dbReference type="Proteomes" id="UP001150001">
    <property type="component" value="Unassembled WGS sequence"/>
</dbReference>
<comment type="caution">
    <text evidence="1">The sequence shown here is derived from an EMBL/GenBank/DDBJ whole genome shotgun (WGS) entry which is preliminary data.</text>
</comment>
<dbReference type="EMBL" id="JAPFIT010000032">
    <property type="protein sequence ID" value="MDC5743280.1"/>
    <property type="molecule type" value="Genomic_DNA"/>
</dbReference>
<gene>
    <name evidence="1" type="ORF">OPW20_24765</name>
</gene>
<name>A0ABT5H179_9VIBR</name>
<keyword evidence="2" id="KW-1185">Reference proteome</keyword>
<proteinExistence type="predicted"/>
<dbReference type="GeneID" id="78079012"/>
<organism evidence="1 2">
    <name type="scientific">Vibrio europaeus</name>
    <dbReference type="NCBI Taxonomy" id="300876"/>
    <lineage>
        <taxon>Bacteria</taxon>
        <taxon>Pseudomonadati</taxon>
        <taxon>Pseudomonadota</taxon>
        <taxon>Gammaproteobacteria</taxon>
        <taxon>Vibrionales</taxon>
        <taxon>Vibrionaceae</taxon>
        <taxon>Vibrio</taxon>
        <taxon>Vibrio oreintalis group</taxon>
    </lineage>
</organism>
<evidence type="ECO:0000313" key="2">
    <source>
        <dbReference type="Proteomes" id="UP001150001"/>
    </source>
</evidence>